<dbReference type="GO" id="GO:0016020">
    <property type="term" value="C:membrane"/>
    <property type="evidence" value="ECO:0007669"/>
    <property type="project" value="UniProtKB-SubCell"/>
</dbReference>
<evidence type="ECO:0000259" key="7">
    <source>
        <dbReference type="PROSITE" id="PS52015"/>
    </source>
</evidence>
<evidence type="ECO:0000256" key="5">
    <source>
        <dbReference type="SAM" id="MobiDB-lite"/>
    </source>
</evidence>
<feature type="chain" id="PRO_5032347049" evidence="6">
    <location>
        <begin position="30"/>
        <end position="275"/>
    </location>
</feature>
<dbReference type="SUPFAM" id="SSF74653">
    <property type="entry name" value="TolA/TonB C-terminal domain"/>
    <property type="match status" value="1"/>
</dbReference>
<evidence type="ECO:0000313" key="9">
    <source>
        <dbReference type="Proteomes" id="UP000564385"/>
    </source>
</evidence>
<reference evidence="8 9" key="1">
    <citation type="submission" date="2020-07" db="EMBL/GenBank/DDBJ databases">
        <title>Genomic Encyclopedia of Type Strains, Phase IV (KMG-V): Genome sequencing to study the core and pangenomes of soil and plant-associated prokaryotes.</title>
        <authorList>
            <person name="Whitman W."/>
        </authorList>
    </citation>
    <scope>NUCLEOTIDE SEQUENCE [LARGE SCALE GENOMIC DNA]</scope>
    <source>
        <strain evidence="8 9">M8UP22</strain>
    </source>
</reference>
<protein>
    <submittedName>
        <fullName evidence="8">TonB family protein</fullName>
    </submittedName>
</protein>
<comment type="subcellular location">
    <subcellularLocation>
        <location evidence="1">Membrane</location>
        <topology evidence="1">Single-pass membrane protein</topology>
    </subcellularLocation>
</comment>
<dbReference type="InterPro" id="IPR037682">
    <property type="entry name" value="TonB_C"/>
</dbReference>
<keyword evidence="3" id="KW-1133">Transmembrane helix</keyword>
<dbReference type="GO" id="GO:0055085">
    <property type="term" value="P:transmembrane transport"/>
    <property type="evidence" value="ECO:0007669"/>
    <property type="project" value="InterPro"/>
</dbReference>
<organism evidence="8 9">
    <name type="scientific">Tunturiibacter lichenicola</name>
    <dbReference type="NCBI Taxonomy" id="2051959"/>
    <lineage>
        <taxon>Bacteria</taxon>
        <taxon>Pseudomonadati</taxon>
        <taxon>Acidobacteriota</taxon>
        <taxon>Terriglobia</taxon>
        <taxon>Terriglobales</taxon>
        <taxon>Acidobacteriaceae</taxon>
        <taxon>Tunturiibacter</taxon>
    </lineage>
</organism>
<feature type="domain" description="TonB C-terminal" evidence="7">
    <location>
        <begin position="186"/>
        <end position="275"/>
    </location>
</feature>
<evidence type="ECO:0000256" key="6">
    <source>
        <dbReference type="SAM" id="SignalP"/>
    </source>
</evidence>
<dbReference type="AlphaFoldDB" id="A0A852VPJ5"/>
<keyword evidence="4" id="KW-0472">Membrane</keyword>
<dbReference type="InterPro" id="IPR006260">
    <property type="entry name" value="TonB/TolA_C"/>
</dbReference>
<dbReference type="PROSITE" id="PS52015">
    <property type="entry name" value="TONB_CTD"/>
    <property type="match status" value="1"/>
</dbReference>
<feature type="signal peptide" evidence="6">
    <location>
        <begin position="1"/>
        <end position="29"/>
    </location>
</feature>
<evidence type="ECO:0000256" key="3">
    <source>
        <dbReference type="ARBA" id="ARBA00022989"/>
    </source>
</evidence>
<keyword evidence="2" id="KW-0812">Transmembrane</keyword>
<evidence type="ECO:0000256" key="1">
    <source>
        <dbReference type="ARBA" id="ARBA00004167"/>
    </source>
</evidence>
<dbReference type="NCBIfam" id="TIGR01352">
    <property type="entry name" value="tonB_Cterm"/>
    <property type="match status" value="1"/>
</dbReference>
<gene>
    <name evidence="8" type="ORF">HDF08_003384</name>
</gene>
<evidence type="ECO:0000256" key="4">
    <source>
        <dbReference type="ARBA" id="ARBA00023136"/>
    </source>
</evidence>
<proteinExistence type="predicted"/>
<feature type="region of interest" description="Disordered" evidence="5">
    <location>
        <begin position="162"/>
        <end position="188"/>
    </location>
</feature>
<dbReference type="Gene3D" id="3.30.1150.10">
    <property type="match status" value="1"/>
</dbReference>
<sequence>MLILRSPLARCAFAFIFSCPLLPSLNAQSTEADIKAKLKDKPLYLRGLWREDKLHFDSNGTLIGKSGTVTFTVCGFDLKSVKLKPDKLILEGPRVGLELADNKQNRVHLDSPIHIEIDASPSGDYGPALDAVFVDGLDKLVPSMPYYWKNYAEKNFLPTSTTTTPAATSADSDSQSPNTRPRKIGGAITPPKVVRYVNPNYNNVAKDKKYSGTVLMNLWVGSNGAISHLSVRRALGLGMDEDAMAAVQQYTFEPAKENGKPVTVELNIETAFSFH</sequence>
<keyword evidence="6" id="KW-0732">Signal</keyword>
<accession>A0A852VPJ5</accession>
<name>A0A852VPJ5_9BACT</name>
<dbReference type="Pfam" id="PF03544">
    <property type="entry name" value="TonB_C"/>
    <property type="match status" value="1"/>
</dbReference>
<evidence type="ECO:0000313" key="8">
    <source>
        <dbReference type="EMBL" id="NYF91282.1"/>
    </source>
</evidence>
<dbReference type="Proteomes" id="UP000564385">
    <property type="component" value="Unassembled WGS sequence"/>
</dbReference>
<feature type="compositionally biased region" description="Low complexity" evidence="5">
    <location>
        <begin position="162"/>
        <end position="177"/>
    </location>
</feature>
<evidence type="ECO:0000256" key="2">
    <source>
        <dbReference type="ARBA" id="ARBA00022692"/>
    </source>
</evidence>
<dbReference type="EMBL" id="JACCCU010000002">
    <property type="protein sequence ID" value="NYF91282.1"/>
    <property type="molecule type" value="Genomic_DNA"/>
</dbReference>
<comment type="caution">
    <text evidence="8">The sequence shown here is derived from an EMBL/GenBank/DDBJ whole genome shotgun (WGS) entry which is preliminary data.</text>
</comment>